<dbReference type="InParanoid" id="A0A1Q3AMX8"/>
<dbReference type="Pfam" id="PF14223">
    <property type="entry name" value="Retrotran_gag_2"/>
    <property type="match status" value="1"/>
</dbReference>
<proteinExistence type="predicted"/>
<reference evidence="2" key="1">
    <citation type="submission" date="2016-04" db="EMBL/GenBank/DDBJ databases">
        <title>Cephalotus genome sequencing.</title>
        <authorList>
            <person name="Fukushima K."/>
            <person name="Hasebe M."/>
            <person name="Fang X."/>
        </authorList>
    </citation>
    <scope>NUCLEOTIDE SEQUENCE [LARGE SCALE GENOMIC DNA]</scope>
    <source>
        <strain evidence="2">cv. St1</strain>
    </source>
</reference>
<gene>
    <name evidence="1" type="ORF">CFOL_v3_00647</name>
</gene>
<sequence>MTIFIQALDFKLWNVIISGHDLLAITSNDGVRSFKPRQMFNNDDRRKFQLNAKTKHVIICALNSNKFNRISYCSTTKEMWDRLEVTYEGINLVNDAKINMLTRKYEMFSIVMHC</sequence>
<dbReference type="PANTHER" id="PTHR34676:SF17">
    <property type="entry name" value="OS06G0684500 PROTEIN"/>
    <property type="match status" value="1"/>
</dbReference>
<evidence type="ECO:0000313" key="1">
    <source>
        <dbReference type="EMBL" id="GAV57109.1"/>
    </source>
</evidence>
<dbReference type="PANTHER" id="PTHR34676">
    <property type="entry name" value="DUF4219 DOMAIN-CONTAINING PROTEIN-RELATED"/>
    <property type="match status" value="1"/>
</dbReference>
<dbReference type="Proteomes" id="UP000187406">
    <property type="component" value="Unassembled WGS sequence"/>
</dbReference>
<name>A0A1Q3AMX8_CEPFO</name>
<comment type="caution">
    <text evidence="1">The sequence shown here is derived from an EMBL/GenBank/DDBJ whole genome shotgun (WGS) entry which is preliminary data.</text>
</comment>
<keyword evidence="2" id="KW-1185">Reference proteome</keyword>
<dbReference type="OrthoDB" id="413361at2759"/>
<evidence type="ECO:0008006" key="3">
    <source>
        <dbReference type="Google" id="ProtNLM"/>
    </source>
</evidence>
<protein>
    <recommendedName>
        <fullName evidence="3">UBN2 domain-containing protein</fullName>
    </recommendedName>
</protein>
<organism evidence="1 2">
    <name type="scientific">Cephalotus follicularis</name>
    <name type="common">Albany pitcher plant</name>
    <dbReference type="NCBI Taxonomy" id="3775"/>
    <lineage>
        <taxon>Eukaryota</taxon>
        <taxon>Viridiplantae</taxon>
        <taxon>Streptophyta</taxon>
        <taxon>Embryophyta</taxon>
        <taxon>Tracheophyta</taxon>
        <taxon>Spermatophyta</taxon>
        <taxon>Magnoliopsida</taxon>
        <taxon>eudicotyledons</taxon>
        <taxon>Gunneridae</taxon>
        <taxon>Pentapetalae</taxon>
        <taxon>rosids</taxon>
        <taxon>fabids</taxon>
        <taxon>Oxalidales</taxon>
        <taxon>Cephalotaceae</taxon>
        <taxon>Cephalotus</taxon>
    </lineage>
</organism>
<accession>A0A1Q3AMX8</accession>
<dbReference type="AlphaFoldDB" id="A0A1Q3AMX8"/>
<dbReference type="EMBL" id="BDDD01000017">
    <property type="protein sequence ID" value="GAV57109.1"/>
    <property type="molecule type" value="Genomic_DNA"/>
</dbReference>
<evidence type="ECO:0000313" key="2">
    <source>
        <dbReference type="Proteomes" id="UP000187406"/>
    </source>
</evidence>